<dbReference type="HOGENOM" id="CLU_441934_0_0_9"/>
<dbReference type="STRING" id="357809.Cphy_1911"/>
<proteinExistence type="predicted"/>
<dbReference type="AlphaFoldDB" id="A9KHJ5"/>
<keyword evidence="2" id="KW-1185">Reference proteome</keyword>
<reference evidence="2" key="1">
    <citation type="submission" date="2007-11" db="EMBL/GenBank/DDBJ databases">
        <title>Complete genome sequence of Clostridium phytofermentans ISDg.</title>
        <authorList>
            <person name="Leschine S.B."/>
            <person name="Warnick T.A."/>
            <person name="Blanchard J.L."/>
            <person name="Schnell D.J."/>
            <person name="Petit E.L."/>
            <person name="LaTouf W.G."/>
            <person name="Copeland A."/>
            <person name="Lucas S."/>
            <person name="Lapidus A."/>
            <person name="Barry K."/>
            <person name="Glavina del Rio T."/>
            <person name="Dalin E."/>
            <person name="Tice H."/>
            <person name="Pitluck S."/>
            <person name="Kiss H."/>
            <person name="Brettin T."/>
            <person name="Bruce D."/>
            <person name="Detter J.C."/>
            <person name="Han C."/>
            <person name="Kuske C."/>
            <person name="Schmutz J."/>
            <person name="Larimer F."/>
            <person name="Land M."/>
            <person name="Hauser L."/>
            <person name="Kyrpides N."/>
            <person name="Kim E.A."/>
            <person name="Richardson P."/>
        </authorList>
    </citation>
    <scope>NUCLEOTIDE SEQUENCE [LARGE SCALE GENOMIC DNA]</scope>
    <source>
        <strain evidence="2">ATCC 700394 / DSM 18823 / ISDg</strain>
    </source>
</reference>
<dbReference type="Proteomes" id="UP000000370">
    <property type="component" value="Chromosome"/>
</dbReference>
<evidence type="ECO:0000313" key="1">
    <source>
        <dbReference type="EMBL" id="ABX42280.1"/>
    </source>
</evidence>
<accession>A9KHJ5</accession>
<dbReference type="RefSeq" id="WP_012199934.1">
    <property type="nucleotide sequence ID" value="NC_010001.1"/>
</dbReference>
<organism evidence="1 2">
    <name type="scientific">Lachnoclostridium phytofermentans (strain ATCC 700394 / DSM 18823 / ISDg)</name>
    <name type="common">Clostridium phytofermentans</name>
    <dbReference type="NCBI Taxonomy" id="357809"/>
    <lineage>
        <taxon>Bacteria</taxon>
        <taxon>Bacillati</taxon>
        <taxon>Bacillota</taxon>
        <taxon>Clostridia</taxon>
        <taxon>Lachnospirales</taxon>
        <taxon>Lachnospiraceae</taxon>
    </lineage>
</organism>
<sequence>MTNEIKLPNYNITEQDAHFYNDVKYVTVSLGRERNQVLTKFQSDILSLDVVNIRYRFQKEYQEILYSIKNELHNQMSSTNVNDLLQLVKQIYSEIEDGYQQLVKLDNISHHMKEHYHLTFYTIGNLIKFINLSMQIDINSKPTAAWFVEANYDAIIEMIDLAQTKVEDYIKSKKRLGKVWKEEIFIKENLSLIERFQTVKMGGFRFLHSFYWKQKKQFRSLFIEDIELLNEQEYEVLYNNLLIYHECKEWLENENSKVQSLLGENYIKEDTSFPSLRREYDSIYRFIQMFSIELPMSFIKELLHDNGVRKFYDLIRSLIKQENIKSLNKLENIPFPKSYQLMELSATEAFELFTKLKDNYQLLINDLEFILSLVYKKVDGLTMDELRKYFQQIERIKQKEEWLLTNQEKIEDTFGGHYRKNLTDWEEVRQYLASVKETKGYGFSLYYEAVKPQVEKGHELTNEHIWEVCETILLAEHPIKEEIFQKRVVKLLDQKRITPKLKESINSYLENYLKDGFVLKDGVLQKEDITEYNLRIYLPEDGKREIESIPECELCAGVLSIIRVKREITLDSISKIMAEQLGYPRRTKMFNSAVGEIVKKLKQESKIVRHSGGWRLCK</sequence>
<gene>
    <name evidence="1" type="ordered locus">Cphy_1911</name>
</gene>
<dbReference type="KEGG" id="cpy:Cphy_1911"/>
<protein>
    <submittedName>
        <fullName evidence="1">Uncharacterized protein</fullName>
    </submittedName>
</protein>
<name>A9KHJ5_LACP7</name>
<dbReference type="OrthoDB" id="9757917at2"/>
<evidence type="ECO:0000313" key="2">
    <source>
        <dbReference type="Proteomes" id="UP000000370"/>
    </source>
</evidence>
<dbReference type="EMBL" id="CP000885">
    <property type="protein sequence ID" value="ABX42280.1"/>
    <property type="molecule type" value="Genomic_DNA"/>
</dbReference>